<gene>
    <name evidence="2" type="ORF">B0T23DRAFT_357278</name>
</gene>
<feature type="region of interest" description="Disordered" evidence="1">
    <location>
        <begin position="169"/>
        <end position="190"/>
    </location>
</feature>
<reference evidence="2 3" key="1">
    <citation type="journal article" date="2023" name="Mol. Phylogenet. Evol.">
        <title>Genome-scale phylogeny and comparative genomics of the fungal order Sordariales.</title>
        <authorList>
            <person name="Hensen N."/>
            <person name="Bonometti L."/>
            <person name="Westerberg I."/>
            <person name="Brannstrom I.O."/>
            <person name="Guillou S."/>
            <person name="Cros-Aarteil S."/>
            <person name="Calhoun S."/>
            <person name="Haridas S."/>
            <person name="Kuo A."/>
            <person name="Mondo S."/>
            <person name="Pangilinan J."/>
            <person name="Riley R."/>
            <person name="LaButti K."/>
            <person name="Andreopoulos B."/>
            <person name="Lipzen A."/>
            <person name="Chen C."/>
            <person name="Yan M."/>
            <person name="Daum C."/>
            <person name="Ng V."/>
            <person name="Clum A."/>
            <person name="Steindorff A."/>
            <person name="Ohm R.A."/>
            <person name="Martin F."/>
            <person name="Silar P."/>
            <person name="Natvig D.O."/>
            <person name="Lalanne C."/>
            <person name="Gautier V."/>
            <person name="Ament-Velasquez S.L."/>
            <person name="Kruys A."/>
            <person name="Hutchinson M.I."/>
            <person name="Powell A.J."/>
            <person name="Barry K."/>
            <person name="Miller A.N."/>
            <person name="Grigoriev I.V."/>
            <person name="Debuchy R."/>
            <person name="Gladieux P."/>
            <person name="Hiltunen Thoren M."/>
            <person name="Johannesson H."/>
        </authorList>
    </citation>
    <scope>NUCLEOTIDE SEQUENCE [LARGE SCALE GENOMIC DNA]</scope>
    <source>
        <strain evidence="2 3">FGSC 10403</strain>
    </source>
</reference>
<protein>
    <submittedName>
        <fullName evidence="2">Uncharacterized protein</fullName>
    </submittedName>
</protein>
<feature type="compositionally biased region" description="Basic residues" evidence="1">
    <location>
        <begin position="174"/>
        <end position="185"/>
    </location>
</feature>
<organism evidence="2 3">
    <name type="scientific">Neurospora hispaniola</name>
    <dbReference type="NCBI Taxonomy" id="588809"/>
    <lineage>
        <taxon>Eukaryota</taxon>
        <taxon>Fungi</taxon>
        <taxon>Dikarya</taxon>
        <taxon>Ascomycota</taxon>
        <taxon>Pezizomycotina</taxon>
        <taxon>Sordariomycetes</taxon>
        <taxon>Sordariomycetidae</taxon>
        <taxon>Sordariales</taxon>
        <taxon>Sordariaceae</taxon>
        <taxon>Neurospora</taxon>
    </lineage>
</organism>
<dbReference type="Proteomes" id="UP001285908">
    <property type="component" value="Unassembled WGS sequence"/>
</dbReference>
<accession>A0AAJ0MR32</accession>
<name>A0AAJ0MR32_9PEZI</name>
<sequence length="211" mass="23224">MTDILPYRHADAHGDDMALWPDDQELQPLPANVSPSMETTVWFNPYINAQLAVDVLSAEPDLTNTMDFQGFNPEGLNTPQDQGHRAYPDATGETGLYEGGDGDDLLNRNGVIEQPDFNTANNAQIFSPLLSQAKSPSPSVAARPSEVDMANIPSTHGRRYTCQPCSFSSNTKRDFKRHQNTRKHQSNATRSMATLGVGTVPFRIASFLMRA</sequence>
<keyword evidence="3" id="KW-1185">Reference proteome</keyword>
<feature type="region of interest" description="Disordered" evidence="1">
    <location>
        <begin position="75"/>
        <end position="102"/>
    </location>
</feature>
<evidence type="ECO:0000313" key="3">
    <source>
        <dbReference type="Proteomes" id="UP001285908"/>
    </source>
</evidence>
<proteinExistence type="predicted"/>
<dbReference type="RefSeq" id="XP_062692493.1">
    <property type="nucleotide sequence ID" value="XM_062836191.1"/>
</dbReference>
<dbReference type="AlphaFoldDB" id="A0AAJ0MR32"/>
<evidence type="ECO:0000313" key="2">
    <source>
        <dbReference type="EMBL" id="KAK3492035.1"/>
    </source>
</evidence>
<dbReference type="EMBL" id="JAULSX010000004">
    <property type="protein sequence ID" value="KAK3492035.1"/>
    <property type="molecule type" value="Genomic_DNA"/>
</dbReference>
<evidence type="ECO:0000256" key="1">
    <source>
        <dbReference type="SAM" id="MobiDB-lite"/>
    </source>
</evidence>
<comment type="caution">
    <text evidence="2">The sequence shown here is derived from an EMBL/GenBank/DDBJ whole genome shotgun (WGS) entry which is preliminary data.</text>
</comment>
<dbReference type="GeneID" id="87873813"/>